<protein>
    <recommendedName>
        <fullName evidence="2">glycine--tRNA ligase</fullName>
        <ecNumber evidence="2">6.1.1.14</ecNumber>
    </recommendedName>
    <alternativeName>
        <fullName evidence="7">Diadenosine tetraphosphate synthetase</fullName>
    </alternativeName>
</protein>
<comment type="subunit">
    <text evidence="1">Homodimer.</text>
</comment>
<organism evidence="10 11">
    <name type="scientific">Symbiodinium necroappetens</name>
    <dbReference type="NCBI Taxonomy" id="1628268"/>
    <lineage>
        <taxon>Eukaryota</taxon>
        <taxon>Sar</taxon>
        <taxon>Alveolata</taxon>
        <taxon>Dinophyceae</taxon>
        <taxon>Suessiales</taxon>
        <taxon>Symbiodiniaceae</taxon>
        <taxon>Symbiodinium</taxon>
    </lineage>
</organism>
<dbReference type="InterPro" id="IPR045864">
    <property type="entry name" value="aa-tRNA-synth_II/BPL/LPL"/>
</dbReference>
<dbReference type="OrthoDB" id="57698at2759"/>
<dbReference type="PROSITE" id="PS50862">
    <property type="entry name" value="AA_TRNA_LIGASE_II"/>
    <property type="match status" value="1"/>
</dbReference>
<evidence type="ECO:0000256" key="2">
    <source>
        <dbReference type="ARBA" id="ARBA00012829"/>
    </source>
</evidence>
<dbReference type="SUPFAM" id="SSF51905">
    <property type="entry name" value="FAD/NAD(P)-binding domain"/>
    <property type="match status" value="1"/>
</dbReference>
<dbReference type="Proteomes" id="UP000601435">
    <property type="component" value="Unassembled WGS sequence"/>
</dbReference>
<dbReference type="GO" id="GO:0005524">
    <property type="term" value="F:ATP binding"/>
    <property type="evidence" value="ECO:0007669"/>
    <property type="project" value="UniProtKB-KW"/>
</dbReference>
<evidence type="ECO:0000256" key="4">
    <source>
        <dbReference type="ARBA" id="ARBA00022741"/>
    </source>
</evidence>
<dbReference type="Gene3D" id="3.30.930.10">
    <property type="entry name" value="Bira Bifunctional Protein, Domain 2"/>
    <property type="match status" value="1"/>
</dbReference>
<keyword evidence="5" id="KW-0067">ATP-binding</keyword>
<dbReference type="FunFam" id="3.30.40.230:FF:000001">
    <property type="entry name" value="Glycine--tRNA ligase"/>
    <property type="match status" value="1"/>
</dbReference>
<dbReference type="InterPro" id="IPR004154">
    <property type="entry name" value="Anticodon-bd"/>
</dbReference>
<dbReference type="GO" id="GO:0005739">
    <property type="term" value="C:mitochondrion"/>
    <property type="evidence" value="ECO:0007669"/>
    <property type="project" value="TreeGrafter"/>
</dbReference>
<evidence type="ECO:0000256" key="6">
    <source>
        <dbReference type="ARBA" id="ARBA00023146"/>
    </source>
</evidence>
<dbReference type="AlphaFoldDB" id="A0A812LFK3"/>
<keyword evidence="11" id="KW-1185">Reference proteome</keyword>
<dbReference type="Gene3D" id="3.40.50.800">
    <property type="entry name" value="Anticodon-binding domain"/>
    <property type="match status" value="1"/>
</dbReference>
<name>A0A812LFK3_9DINO</name>
<feature type="non-terminal residue" evidence="10">
    <location>
        <position position="1252"/>
    </location>
</feature>
<dbReference type="Pfam" id="PF00587">
    <property type="entry name" value="tRNA-synt_2b"/>
    <property type="match status" value="1"/>
</dbReference>
<keyword evidence="3" id="KW-0436">Ligase</keyword>
<dbReference type="Pfam" id="PF03129">
    <property type="entry name" value="HGTP_anticodon"/>
    <property type="match status" value="1"/>
</dbReference>
<feature type="domain" description="Aminoacyl-transfer RNA synthetases class-II family profile" evidence="9">
    <location>
        <begin position="80"/>
        <end position="415"/>
    </location>
</feature>
<gene>
    <name evidence="10" type="primary">Gars1</name>
    <name evidence="10" type="ORF">SNEC2469_LOCUS4526</name>
</gene>
<dbReference type="InterPro" id="IPR002315">
    <property type="entry name" value="tRNA-synt_gly"/>
</dbReference>
<dbReference type="PRINTS" id="PR01043">
    <property type="entry name" value="TRNASYNTHGLY"/>
</dbReference>
<dbReference type="GO" id="GO:0004820">
    <property type="term" value="F:glycine-tRNA ligase activity"/>
    <property type="evidence" value="ECO:0007669"/>
    <property type="project" value="UniProtKB-EC"/>
</dbReference>
<keyword evidence="6" id="KW-0030">Aminoacyl-tRNA synthetase</keyword>
<sequence length="1252" mass="141605">MQHSVLKASGHVDRFNDFMVKDVSDESKFFRADKLLEDVMDEKLKAADLTEAQHVEYTSVRNQADAYSQQELHQIFQKYQIKSPETGNDLSEPYEFNLMFPTPIGPGGYLQGYLRPETAQGIFLNYKFCLEQNSNRLPFGVAQVGRSFRNEIAPRAGLTRQREFTQAEIEYFVNPKNKAHPKFKMVKDTVLTLFHSDAQLSAQEPVKMAAGEAVSRGLINNETLAFFIVRTYQFLLHIGLDQAFVRFRQHLPTEMAHYACDCWDAEIFGSYGWLECVGIADRSAFDLNAHARAAKCDLQYKESLEKPIEREVLALTKKSGVDIMKAFKKDGRAVKEFIEKLPQEEIECITKQLEGGKADVQVEGSSFTLTKELAVFERKMEKQTVNAFTPGVIEPSFGIDRIFASLLEHVYYARPKEEAGDDKDKQTRGVLAFAPSSAPYKCVILPLDQRIARDERYLNMMDAFQLELVELGLSFTLDESNATIGKRYSRNDELGIPYAVTFDFDTLEKDLEDLDRTPRLAKAITKIELLKQFFQAEPPKAKGEDLLELWEQIYDETARSTVVETAAGLSDDSNAALPYEKLYAIVGDGGHWKWPRIWRRFDELERRGAAYREGEPTNFGLPNPNPDIEPQTVLVVGGGPVGLRLAIELKLGGHHVTVFEKRREVRDESGQLQQLGFTNRINRPHVFNFLRNDLDRLNGRDFMSSKMCYPVFTQADTSSIGIDELQLLLLKNALLLGVDFRMGMSYEDAEIVLDPRTQKPRWKVKFTCDEQGSRSYAVPLGENFQTFDVLMGCDGARSRVRESQKQIFGEVDKRNFKKMIGVVANVQKVSRQRLKDLGFASGQEPTDMKRAHLASGAGNMAGLNYYKASFHNYVIFTPSKEDLLAAGFSGSIYSFHSGRDKVNPNKAEEKLRLKRWVLARCKEVGIPVDETLSNGGFVEEPNDVMAFDFSEIWKCKKNFAFNLPPIGYDTEVHGPWTGKSLVPPIGLVGDAVTEPFWIAGVGLQRGWNGVMDACFLIDNLYNMSFSGGPDAADTMSWNEHVQKLQSIIPVLYDCSHDGKMTREGLQGEYADQGVVMTQLNKQQKDSEKPQWQLQVNPWTRYEQFSKQLEEKYKGARVLENMHPTVRRALAIRKHPNDSEVFSAKKLKSINGKSIAQADPADQVLHPGRKSSGDAQLQPMPAERTSIPETEVARRASTKSENLHNMLAKQIDLHVQSTASNSTRGFDDERWKPLSPKATGFAEMAEKQWDILT</sequence>
<evidence type="ECO:0000256" key="3">
    <source>
        <dbReference type="ARBA" id="ARBA00022598"/>
    </source>
</evidence>
<dbReference type="InterPro" id="IPR002314">
    <property type="entry name" value="aa-tRNA-synt_IIb"/>
</dbReference>
<evidence type="ECO:0000256" key="7">
    <source>
        <dbReference type="ARBA" id="ARBA00030057"/>
    </source>
</evidence>
<dbReference type="InterPro" id="IPR006195">
    <property type="entry name" value="aa-tRNA-synth_II"/>
</dbReference>
<dbReference type="InterPro" id="IPR027031">
    <property type="entry name" value="Gly-tRNA_synthase/POLG2"/>
</dbReference>
<dbReference type="SUPFAM" id="SSF55681">
    <property type="entry name" value="Class II aaRS and biotin synthetases"/>
    <property type="match status" value="1"/>
</dbReference>
<evidence type="ECO:0000256" key="5">
    <source>
        <dbReference type="ARBA" id="ARBA00022840"/>
    </source>
</evidence>
<evidence type="ECO:0000256" key="1">
    <source>
        <dbReference type="ARBA" id="ARBA00011738"/>
    </source>
</evidence>
<dbReference type="SUPFAM" id="SSF52954">
    <property type="entry name" value="Class II aaRS ABD-related"/>
    <property type="match status" value="1"/>
</dbReference>
<dbReference type="InterPro" id="IPR036188">
    <property type="entry name" value="FAD/NAD-bd_sf"/>
</dbReference>
<dbReference type="Gene3D" id="3.50.50.60">
    <property type="entry name" value="FAD/NAD(P)-binding domain"/>
    <property type="match status" value="1"/>
</dbReference>
<evidence type="ECO:0000256" key="8">
    <source>
        <dbReference type="SAM" id="MobiDB-lite"/>
    </source>
</evidence>
<evidence type="ECO:0000259" key="9">
    <source>
        <dbReference type="PROSITE" id="PS50862"/>
    </source>
</evidence>
<dbReference type="PANTHER" id="PTHR10745">
    <property type="entry name" value="GLYCYL-TRNA SYNTHETASE/DNA POLYMERASE SUBUNIT GAMMA-2"/>
    <property type="match status" value="1"/>
</dbReference>
<dbReference type="NCBIfam" id="TIGR00389">
    <property type="entry name" value="glyS_dimeric"/>
    <property type="match status" value="1"/>
</dbReference>
<dbReference type="Gene3D" id="3.30.720.200">
    <property type="match status" value="1"/>
</dbReference>
<accession>A0A812LFK3</accession>
<dbReference type="InterPro" id="IPR036621">
    <property type="entry name" value="Anticodon-bd_dom_sf"/>
</dbReference>
<dbReference type="NCBIfam" id="NF003211">
    <property type="entry name" value="PRK04173.1"/>
    <property type="match status" value="1"/>
</dbReference>
<dbReference type="PANTHER" id="PTHR10745:SF0">
    <property type="entry name" value="GLYCINE--TRNA LIGASE"/>
    <property type="match status" value="1"/>
</dbReference>
<keyword evidence="4" id="KW-0547">Nucleotide-binding</keyword>
<comment type="caution">
    <text evidence="10">The sequence shown here is derived from an EMBL/GenBank/DDBJ whole genome shotgun (WGS) entry which is preliminary data.</text>
</comment>
<evidence type="ECO:0000313" key="10">
    <source>
        <dbReference type="EMBL" id="CAE7242653.1"/>
    </source>
</evidence>
<dbReference type="GO" id="GO:0070150">
    <property type="term" value="P:mitochondrial glycyl-tRNA aminoacylation"/>
    <property type="evidence" value="ECO:0007669"/>
    <property type="project" value="TreeGrafter"/>
</dbReference>
<dbReference type="Gene3D" id="3.30.40.230">
    <property type="match status" value="1"/>
</dbReference>
<reference evidence="10" key="1">
    <citation type="submission" date="2021-02" db="EMBL/GenBank/DDBJ databases">
        <authorList>
            <person name="Dougan E. K."/>
            <person name="Rhodes N."/>
            <person name="Thang M."/>
            <person name="Chan C."/>
        </authorList>
    </citation>
    <scope>NUCLEOTIDE SEQUENCE</scope>
</reference>
<dbReference type="EC" id="6.1.1.14" evidence="2"/>
<evidence type="ECO:0000313" key="11">
    <source>
        <dbReference type="Proteomes" id="UP000601435"/>
    </source>
</evidence>
<dbReference type="EMBL" id="CAJNJA010009048">
    <property type="protein sequence ID" value="CAE7242653.1"/>
    <property type="molecule type" value="Genomic_DNA"/>
</dbReference>
<proteinExistence type="predicted"/>
<feature type="region of interest" description="Disordered" evidence="8">
    <location>
        <begin position="1153"/>
        <end position="1181"/>
    </location>
</feature>